<reference evidence="1" key="1">
    <citation type="submission" date="2020-04" db="EMBL/GenBank/DDBJ databases">
        <title>Peptoniphilus sp. nov. isolated from swine feces.</title>
        <authorList>
            <person name="Ryu S.W."/>
        </authorList>
    </citation>
    <scope>NUCLEOTIDE SEQUENCE [LARGE SCALE GENOMIC DNA]</scope>
    <source>
        <strain evidence="1">AGMB00490</strain>
    </source>
</reference>
<comment type="caution">
    <text evidence="1">The sequence shown here is derived from an EMBL/GenBank/DDBJ whole genome shotgun (WGS) entry which is preliminary data.</text>
</comment>
<gene>
    <name evidence="1" type="ORF">HKO22_03140</name>
</gene>
<keyword evidence="2" id="KW-1185">Reference proteome</keyword>
<sequence>MNIKRKNQIILIICTLTQLLKEFNFGLEIFKDGSIVFVDGNTGDRYKISAKDFQDLYDKTEVEE</sequence>
<proteinExistence type="predicted"/>
<evidence type="ECO:0000313" key="1">
    <source>
        <dbReference type="EMBL" id="NMW84739.1"/>
    </source>
</evidence>
<organism evidence="1 2">
    <name type="scientific">Peptoniphilus faecalis</name>
    <dbReference type="NCBI Taxonomy" id="2731255"/>
    <lineage>
        <taxon>Bacteria</taxon>
        <taxon>Bacillati</taxon>
        <taxon>Bacillota</taxon>
        <taxon>Tissierellia</taxon>
        <taxon>Tissierellales</taxon>
        <taxon>Peptoniphilaceae</taxon>
        <taxon>Peptoniphilus</taxon>
    </lineage>
</organism>
<name>A0A848RH32_9FIRM</name>
<accession>A0A848RH32</accession>
<dbReference type="RefSeq" id="WP_169968485.1">
    <property type="nucleotide sequence ID" value="NZ_JABDSR010000003.1"/>
</dbReference>
<protein>
    <submittedName>
        <fullName evidence="1">Uncharacterized protein</fullName>
    </submittedName>
</protein>
<dbReference type="Proteomes" id="UP000568273">
    <property type="component" value="Unassembled WGS sequence"/>
</dbReference>
<dbReference type="EMBL" id="JABDSR010000003">
    <property type="protein sequence ID" value="NMW84739.1"/>
    <property type="molecule type" value="Genomic_DNA"/>
</dbReference>
<evidence type="ECO:0000313" key="2">
    <source>
        <dbReference type="Proteomes" id="UP000568273"/>
    </source>
</evidence>
<dbReference type="AlphaFoldDB" id="A0A848RH32"/>